<gene>
    <name evidence="1" type="ORF">BEMITA_LOCUS6225</name>
</gene>
<proteinExistence type="predicted"/>
<evidence type="ECO:0000313" key="1">
    <source>
        <dbReference type="EMBL" id="CAH0387175.1"/>
    </source>
</evidence>
<accession>A0A9P0F0W1</accession>
<keyword evidence="2" id="KW-1185">Reference proteome</keyword>
<dbReference type="AlphaFoldDB" id="A0A9P0F0W1"/>
<name>A0A9P0F0W1_BEMTA</name>
<organism evidence="1 2">
    <name type="scientific">Bemisia tabaci</name>
    <name type="common">Sweetpotato whitefly</name>
    <name type="synonym">Aleurodes tabaci</name>
    <dbReference type="NCBI Taxonomy" id="7038"/>
    <lineage>
        <taxon>Eukaryota</taxon>
        <taxon>Metazoa</taxon>
        <taxon>Ecdysozoa</taxon>
        <taxon>Arthropoda</taxon>
        <taxon>Hexapoda</taxon>
        <taxon>Insecta</taxon>
        <taxon>Pterygota</taxon>
        <taxon>Neoptera</taxon>
        <taxon>Paraneoptera</taxon>
        <taxon>Hemiptera</taxon>
        <taxon>Sternorrhyncha</taxon>
        <taxon>Aleyrodoidea</taxon>
        <taxon>Aleyrodidae</taxon>
        <taxon>Aleyrodinae</taxon>
        <taxon>Bemisia</taxon>
    </lineage>
</organism>
<dbReference type="Proteomes" id="UP001152759">
    <property type="component" value="Chromosome 3"/>
</dbReference>
<reference evidence="1" key="1">
    <citation type="submission" date="2021-12" db="EMBL/GenBank/DDBJ databases">
        <authorList>
            <person name="King R."/>
        </authorList>
    </citation>
    <scope>NUCLEOTIDE SEQUENCE</scope>
</reference>
<protein>
    <submittedName>
        <fullName evidence="1">Uncharacterized protein</fullName>
    </submittedName>
</protein>
<evidence type="ECO:0000313" key="2">
    <source>
        <dbReference type="Proteomes" id="UP001152759"/>
    </source>
</evidence>
<dbReference type="EMBL" id="OU963864">
    <property type="protein sequence ID" value="CAH0387175.1"/>
    <property type="molecule type" value="Genomic_DNA"/>
</dbReference>
<sequence length="182" mass="20808">MSLLRIAFGADSDTDNGRGRCVGPPPSALLSAAIQPYSVFIGRTMAKNPNLCTHGFGSEMLPQNRYRWFYRIVRHNTQRIDEETAAKYKFRLAAVYVVSAFGIFCMATTMRDKDKAEKRKKYGNDEFEGNYWLRLYDAKKATRVKLSGLTYEGTEEFDLQKIRQEEIAKGEKLIVEDGDLKL</sequence>